<dbReference type="RefSeq" id="WP_217976526.1">
    <property type="nucleotide sequence ID" value="NZ_JAHTBI010000053.1"/>
</dbReference>
<keyword evidence="3" id="KW-1185">Reference proteome</keyword>
<organism evidence="2 3">
    <name type="scientific">Pseudomonas aegrilactucae</name>
    <dbReference type="NCBI Taxonomy" id="2854028"/>
    <lineage>
        <taxon>Bacteria</taxon>
        <taxon>Pseudomonadati</taxon>
        <taxon>Pseudomonadota</taxon>
        <taxon>Gammaproteobacteria</taxon>
        <taxon>Pseudomonadales</taxon>
        <taxon>Pseudomonadaceae</taxon>
        <taxon>Pseudomonas</taxon>
    </lineage>
</organism>
<name>A0A9Q2XKQ5_9PSED</name>
<sequence length="144" mass="16220">MRYYSPSTGATYLSKIHSDIPGDAVEISEERFLEVVASPPAGKIRSHDAGGLPILIDPPKVELTAEELAATERAWRDAEVSSTEWLVTRHRDELDMQRPTKLTTEQFAKLLAYRQELRDWPLALQFPSPAGRPLVPPWIAEQTQ</sequence>
<proteinExistence type="predicted"/>
<evidence type="ECO:0000313" key="3">
    <source>
        <dbReference type="Proteomes" id="UP001106592"/>
    </source>
</evidence>
<reference evidence="2" key="1">
    <citation type="journal article" date="2022" name="Int. J. Syst. Evol. Microbiol.">
        <title>Pseudomonas aegrilactucae sp. nov. and Pseudomonas morbosilactucae sp. nov., pathogens causing bacterial rot of lettuce in Japan.</title>
        <authorList>
            <person name="Sawada H."/>
            <person name="Fujikawa T."/>
            <person name="Satou M."/>
        </authorList>
    </citation>
    <scope>NUCLEOTIDE SEQUENCE</scope>
    <source>
        <strain evidence="2">MAFF 301350</strain>
    </source>
</reference>
<reference evidence="2" key="2">
    <citation type="journal article" date="2023" name="Plant Pathol.">
        <title>Dismantling and reorganizing Pseudomonas marginalis sensu#lato.</title>
        <authorList>
            <person name="Sawada H."/>
            <person name="Fujikawa T."/>
            <person name="Satou M."/>
        </authorList>
    </citation>
    <scope>NUCLEOTIDE SEQUENCE</scope>
    <source>
        <strain evidence="2">MAFF 301350</strain>
    </source>
</reference>
<gene>
    <name evidence="2" type="ORF">KUO17_16095</name>
</gene>
<dbReference type="Pfam" id="PF16778">
    <property type="entry name" value="Phage_tail_APC"/>
    <property type="match status" value="1"/>
</dbReference>
<dbReference type="InterPro" id="IPR031893">
    <property type="entry name" value="Phage_tail_APC"/>
</dbReference>
<dbReference type="EMBL" id="JAHTBI010000053">
    <property type="protein sequence ID" value="MBV6288531.1"/>
    <property type="molecule type" value="Genomic_DNA"/>
</dbReference>
<dbReference type="Proteomes" id="UP001106592">
    <property type="component" value="Unassembled WGS sequence"/>
</dbReference>
<feature type="domain" description="Phage tail assembly chaperone-like" evidence="1">
    <location>
        <begin position="69"/>
        <end position="136"/>
    </location>
</feature>
<accession>A0A9Q2XKQ5</accession>
<evidence type="ECO:0000313" key="2">
    <source>
        <dbReference type="EMBL" id="MBV6288531.1"/>
    </source>
</evidence>
<dbReference type="AlphaFoldDB" id="A0A9Q2XKQ5"/>
<evidence type="ECO:0000259" key="1">
    <source>
        <dbReference type="Pfam" id="PF16778"/>
    </source>
</evidence>
<protein>
    <submittedName>
        <fullName evidence="2">Phage tail assembly chaperone</fullName>
    </submittedName>
</protein>
<comment type="caution">
    <text evidence="2">The sequence shown here is derived from an EMBL/GenBank/DDBJ whole genome shotgun (WGS) entry which is preliminary data.</text>
</comment>